<dbReference type="Proteomes" id="UP000272635">
    <property type="component" value="Unassembled WGS sequence"/>
</dbReference>
<evidence type="ECO:0000313" key="2">
    <source>
        <dbReference type="EMBL" id="RSJ89250.1"/>
    </source>
</evidence>
<dbReference type="Proteomes" id="UP000270868">
    <property type="component" value="Unassembled WGS sequence"/>
</dbReference>
<dbReference type="EMBL" id="RJPS01000007">
    <property type="protein sequence ID" value="RSJ89250.1"/>
    <property type="molecule type" value="Genomic_DNA"/>
</dbReference>
<evidence type="ECO:0000313" key="3">
    <source>
        <dbReference type="Proteomes" id="UP000270868"/>
    </source>
</evidence>
<gene>
    <name evidence="1" type="ORF">D8791_04405</name>
    <name evidence="2" type="ORF">D8792_06895</name>
</gene>
<proteinExistence type="predicted"/>
<comment type="caution">
    <text evidence="2">The sequence shown here is derived from an EMBL/GenBank/DDBJ whole genome shotgun (WGS) entry which is preliminary data.</text>
</comment>
<evidence type="ECO:0000313" key="4">
    <source>
        <dbReference type="Proteomes" id="UP000272635"/>
    </source>
</evidence>
<sequence length="47" mass="5372">MAVFIWQMQIVNLIRAGKTVIPERTFESSNVFSVLTILIANDIMFTI</sequence>
<dbReference type="EMBL" id="RJPT01000003">
    <property type="protein sequence ID" value="RSJ82839.1"/>
    <property type="molecule type" value="Genomic_DNA"/>
</dbReference>
<accession>A0A3R9SXZ6</accession>
<dbReference type="AlphaFoldDB" id="A0A3R9SXZ6"/>
<evidence type="ECO:0000313" key="1">
    <source>
        <dbReference type="EMBL" id="RSJ82839.1"/>
    </source>
</evidence>
<organism evidence="2 3">
    <name type="scientific">Streptococcus cristatus</name>
    <dbReference type="NCBI Taxonomy" id="45634"/>
    <lineage>
        <taxon>Bacteria</taxon>
        <taxon>Bacillati</taxon>
        <taxon>Bacillota</taxon>
        <taxon>Bacilli</taxon>
        <taxon>Lactobacillales</taxon>
        <taxon>Streptococcaceae</taxon>
        <taxon>Streptococcus</taxon>
    </lineage>
</organism>
<name>A0A3R9SXZ6_STRCR</name>
<reference evidence="3 4" key="1">
    <citation type="submission" date="2018-11" db="EMBL/GenBank/DDBJ databases">
        <title>Species Designations Belie Phenotypic and Genotypic Heterogeneity in Oral Streptococci.</title>
        <authorList>
            <person name="Velsko I."/>
        </authorList>
    </citation>
    <scope>NUCLEOTIDE SEQUENCE [LARGE SCALE GENOMIC DNA]</scope>
    <source>
        <strain evidence="2 3">A52</strain>
        <strain evidence="1 4">BCC41</strain>
    </source>
</reference>
<protein>
    <submittedName>
        <fullName evidence="2">Uncharacterized protein</fullName>
    </submittedName>
</protein>